<evidence type="ECO:0000313" key="2">
    <source>
        <dbReference type="Proteomes" id="UP000298327"/>
    </source>
</evidence>
<organism evidence="1 2">
    <name type="scientific">Dentipellis fragilis</name>
    <dbReference type="NCBI Taxonomy" id="205917"/>
    <lineage>
        <taxon>Eukaryota</taxon>
        <taxon>Fungi</taxon>
        <taxon>Dikarya</taxon>
        <taxon>Basidiomycota</taxon>
        <taxon>Agaricomycotina</taxon>
        <taxon>Agaricomycetes</taxon>
        <taxon>Russulales</taxon>
        <taxon>Hericiaceae</taxon>
        <taxon>Dentipellis</taxon>
    </lineage>
</organism>
<comment type="caution">
    <text evidence="1">The sequence shown here is derived from an EMBL/GenBank/DDBJ whole genome shotgun (WGS) entry which is preliminary data.</text>
</comment>
<sequence>MLARGDDDAPTPQVSEKVVHELKTGLSTSQSIPCLAHGFGVLIDCDRRRYHRKDSTVDGGNSQSIHSGAYMRAPHRTHAFSGEPMSHHILSGSFALLDLRLRLGVFVLLQCRLGLTWRVEDSASQNSRAYPVFVLTLPQLTERIPAVLAFH</sequence>
<reference evidence="1 2" key="1">
    <citation type="submission" date="2019-02" db="EMBL/GenBank/DDBJ databases">
        <title>Genome sequencing of the rare red list fungi Dentipellis fragilis.</title>
        <authorList>
            <person name="Buettner E."/>
            <person name="Kellner H."/>
        </authorList>
    </citation>
    <scope>NUCLEOTIDE SEQUENCE [LARGE SCALE GENOMIC DNA]</scope>
    <source>
        <strain evidence="1 2">DSM 105465</strain>
    </source>
</reference>
<gene>
    <name evidence="1" type="ORF">EVG20_g7304</name>
</gene>
<dbReference type="AlphaFoldDB" id="A0A4Y9YDZ2"/>
<evidence type="ECO:0000313" key="1">
    <source>
        <dbReference type="EMBL" id="TFY60766.1"/>
    </source>
</evidence>
<dbReference type="Proteomes" id="UP000298327">
    <property type="component" value="Unassembled WGS sequence"/>
</dbReference>
<dbReference type="EMBL" id="SEOQ01000545">
    <property type="protein sequence ID" value="TFY60766.1"/>
    <property type="molecule type" value="Genomic_DNA"/>
</dbReference>
<name>A0A4Y9YDZ2_9AGAM</name>
<accession>A0A4Y9YDZ2</accession>
<keyword evidence="2" id="KW-1185">Reference proteome</keyword>
<proteinExistence type="predicted"/>
<protein>
    <submittedName>
        <fullName evidence="1">Uncharacterized protein</fullName>
    </submittedName>
</protein>